<comment type="cofactor">
    <cofactor evidence="10">
        <name>Mg(2+)</name>
        <dbReference type="ChEBI" id="CHEBI:18420"/>
    </cofactor>
    <text evidence="10">Binds a second Mg(2+) ion via substrate during catalysis.</text>
</comment>
<keyword evidence="6 10" id="KW-0460">Magnesium</keyword>
<dbReference type="GO" id="GO:0004634">
    <property type="term" value="F:phosphopyruvate hydratase activity"/>
    <property type="evidence" value="ECO:0007669"/>
    <property type="project" value="UniProtKB-EC"/>
</dbReference>
<dbReference type="InterPro" id="IPR029017">
    <property type="entry name" value="Enolase-like_N"/>
</dbReference>
<evidence type="ECO:0000256" key="6">
    <source>
        <dbReference type="ARBA" id="ARBA00022842"/>
    </source>
</evidence>
<evidence type="ECO:0000256" key="5">
    <source>
        <dbReference type="ARBA" id="ARBA00022525"/>
    </source>
</evidence>
<evidence type="ECO:0000256" key="3">
    <source>
        <dbReference type="ARBA" id="ARBA00012058"/>
    </source>
</evidence>
<keyword evidence="10" id="KW-0479">Metal-binding</keyword>
<evidence type="ECO:0000256" key="4">
    <source>
        <dbReference type="ARBA" id="ARBA00017068"/>
    </source>
</evidence>
<dbReference type="PANTHER" id="PTHR11902:SF1">
    <property type="entry name" value="ENOLASE"/>
    <property type="match status" value="1"/>
</dbReference>
<feature type="binding site" evidence="10">
    <location>
        <position position="288"/>
    </location>
    <ligand>
        <name>Mg(2+)</name>
        <dbReference type="ChEBI" id="CHEBI:18420"/>
    </ligand>
</feature>
<dbReference type="Gene3D" id="3.20.20.120">
    <property type="entry name" value="Enolase-like C-terminal domain"/>
    <property type="match status" value="1"/>
</dbReference>
<keyword evidence="14" id="KW-1185">Reference proteome</keyword>
<dbReference type="PIRSF" id="PIRSF001400">
    <property type="entry name" value="Enolase"/>
    <property type="match status" value="1"/>
</dbReference>
<accession>A0ABW5IY27</accession>
<dbReference type="SFLD" id="SFLDG00178">
    <property type="entry name" value="enolase"/>
    <property type="match status" value="1"/>
</dbReference>
<dbReference type="EMBL" id="JBHULT010000008">
    <property type="protein sequence ID" value="MFD2518109.1"/>
    <property type="molecule type" value="Genomic_DNA"/>
</dbReference>
<comment type="caution">
    <text evidence="13">The sequence shown here is derived from an EMBL/GenBank/DDBJ whole genome shotgun (WGS) entry which is preliminary data.</text>
</comment>
<dbReference type="NCBIfam" id="TIGR01060">
    <property type="entry name" value="eno"/>
    <property type="match status" value="1"/>
</dbReference>
<keyword evidence="10" id="KW-0963">Cytoplasm</keyword>
<feature type="binding site" evidence="10">
    <location>
        <position position="162"/>
    </location>
    <ligand>
        <name>(2R)-2-phosphoglycerate</name>
        <dbReference type="ChEBI" id="CHEBI:58289"/>
    </ligand>
</feature>
<feature type="binding site" evidence="10">
    <location>
        <position position="241"/>
    </location>
    <ligand>
        <name>Mg(2+)</name>
        <dbReference type="ChEBI" id="CHEBI:18420"/>
    </ligand>
</feature>
<gene>
    <name evidence="10 13" type="primary">eno</name>
    <name evidence="13" type="ORF">ACFSTG_09415</name>
</gene>
<feature type="active site" description="Proton donor" evidence="10">
    <location>
        <position position="204"/>
    </location>
</feature>
<comment type="subcellular location">
    <subcellularLocation>
        <location evidence="10">Cytoplasm</location>
    </subcellularLocation>
    <subcellularLocation>
        <location evidence="10">Secreted</location>
    </subcellularLocation>
    <subcellularLocation>
        <location evidence="10">Cell surface</location>
    </subcellularLocation>
    <text evidence="10">Fractions of enolase are present in both the cytoplasm and on the cell surface.</text>
</comment>
<dbReference type="Pfam" id="PF03952">
    <property type="entry name" value="Enolase_N"/>
    <property type="match status" value="1"/>
</dbReference>
<dbReference type="RefSeq" id="WP_380751600.1">
    <property type="nucleotide sequence ID" value="NZ_JBHULT010000008.1"/>
</dbReference>
<comment type="similarity">
    <text evidence="2 10">Belongs to the enolase family.</text>
</comment>
<feature type="binding site" evidence="10">
    <location>
        <position position="315"/>
    </location>
    <ligand>
        <name>Mg(2+)</name>
        <dbReference type="ChEBI" id="CHEBI:18420"/>
    </ligand>
</feature>
<dbReference type="PANTHER" id="PTHR11902">
    <property type="entry name" value="ENOLASE"/>
    <property type="match status" value="1"/>
</dbReference>
<dbReference type="SMART" id="SM01193">
    <property type="entry name" value="Enolase_N"/>
    <property type="match status" value="1"/>
</dbReference>
<feature type="binding site" evidence="10">
    <location>
        <position position="369"/>
    </location>
    <ligand>
        <name>(2R)-2-phosphoglycerate</name>
        <dbReference type="ChEBI" id="CHEBI:58289"/>
    </ligand>
</feature>
<proteinExistence type="inferred from homology"/>
<feature type="domain" description="Enolase N-terminal" evidence="12">
    <location>
        <begin position="4"/>
        <end position="133"/>
    </location>
</feature>
<comment type="pathway">
    <text evidence="1 10">Carbohydrate degradation; glycolysis; pyruvate from D-glyceraldehyde 3-phosphate: step 4/5.</text>
</comment>
<evidence type="ECO:0000256" key="10">
    <source>
        <dbReference type="HAMAP-Rule" id="MF_00318"/>
    </source>
</evidence>
<evidence type="ECO:0000256" key="8">
    <source>
        <dbReference type="ARBA" id="ARBA00023239"/>
    </source>
</evidence>
<dbReference type="EC" id="4.2.1.11" evidence="3 10"/>
<evidence type="ECO:0000256" key="1">
    <source>
        <dbReference type="ARBA" id="ARBA00005031"/>
    </source>
</evidence>
<dbReference type="Proteomes" id="UP001597468">
    <property type="component" value="Unassembled WGS sequence"/>
</dbReference>
<name>A0ABW5IY27_9FLAO</name>
<feature type="binding site" evidence="10">
    <location>
        <position position="370"/>
    </location>
    <ligand>
        <name>(2R)-2-phosphoglycerate</name>
        <dbReference type="ChEBI" id="CHEBI:58289"/>
    </ligand>
</feature>
<dbReference type="InterPro" id="IPR020810">
    <property type="entry name" value="Enolase_C"/>
</dbReference>
<protein>
    <recommendedName>
        <fullName evidence="4 10">Enolase</fullName>
        <ecNumber evidence="3 10">4.2.1.11</ecNumber>
    </recommendedName>
    <alternativeName>
        <fullName evidence="10">2-phospho-D-glycerate hydro-lyase</fullName>
    </alternativeName>
    <alternativeName>
        <fullName evidence="10">2-phosphoglycerate dehydratase</fullName>
    </alternativeName>
</protein>
<sequence>MSIIINIHARQIFDSRGNPTVEVDVETENGVVGRAAVPSGASTGEHEAVELRDGGKDYMGKGVSQAIKNVNEVISEELLGYSVFDQNLIDQTMIEIDGTPNKSKLGANAILGVSLAVAKAAAAELNMPLYRYIGGVSANTLPVPMMNIINGGSHSDAPIAFQEFMVMPVKAKNFSEALKMGTEIFHNLKKVLHKRGLSTAVGDEGGFAPTLDGTEDALDTILESIKNAGYKPGEEVMIALDCAAAEFYENGKYDYTKFEGESGEIRSSEEQAEYLASLAEKYPIISIEDGMDENDWDGWKALTDKVGDKVQLVGDDLFVTNVERLSKGIDNNIANSILIKVNQIGTLTETIAAVNMAHNAGYTSVMSHRSGETEDNTIADLAVALNTGQIKTGSASRSDRMAKYNQLLRIEEELGSVAYFPQEKAFKFKRFKR</sequence>
<dbReference type="SFLD" id="SFLDF00002">
    <property type="entry name" value="enolase"/>
    <property type="match status" value="1"/>
</dbReference>
<dbReference type="PRINTS" id="PR00148">
    <property type="entry name" value="ENOLASE"/>
</dbReference>
<evidence type="ECO:0000256" key="7">
    <source>
        <dbReference type="ARBA" id="ARBA00023152"/>
    </source>
</evidence>
<dbReference type="InterPro" id="IPR036849">
    <property type="entry name" value="Enolase-like_C_sf"/>
</dbReference>
<organism evidence="13 14">
    <name type="scientific">Salinimicrobium flavum</name>
    <dbReference type="NCBI Taxonomy" id="1737065"/>
    <lineage>
        <taxon>Bacteria</taxon>
        <taxon>Pseudomonadati</taxon>
        <taxon>Bacteroidota</taxon>
        <taxon>Flavobacteriia</taxon>
        <taxon>Flavobacteriales</taxon>
        <taxon>Flavobacteriaceae</taxon>
        <taxon>Salinimicrobium</taxon>
    </lineage>
</organism>
<evidence type="ECO:0000256" key="9">
    <source>
        <dbReference type="ARBA" id="ARBA00045763"/>
    </source>
</evidence>
<dbReference type="InterPro" id="IPR000941">
    <property type="entry name" value="Enolase"/>
</dbReference>
<dbReference type="PROSITE" id="PS00164">
    <property type="entry name" value="ENOLASE"/>
    <property type="match status" value="1"/>
</dbReference>
<comment type="function">
    <text evidence="9 10">Catalyzes the reversible conversion of 2-phosphoglycerate (2-PG) into phosphoenolpyruvate (PEP). It is essential for the degradation of carbohydrates via glycolysis.</text>
</comment>
<feature type="binding site" evidence="10">
    <location>
        <position position="391"/>
    </location>
    <ligand>
        <name>(2R)-2-phosphoglycerate</name>
        <dbReference type="ChEBI" id="CHEBI:58289"/>
    </ligand>
</feature>
<dbReference type="SMART" id="SM01192">
    <property type="entry name" value="Enolase_C"/>
    <property type="match status" value="1"/>
</dbReference>
<reference evidence="14" key="1">
    <citation type="journal article" date="2019" name="Int. J. Syst. Evol. Microbiol.">
        <title>The Global Catalogue of Microorganisms (GCM) 10K type strain sequencing project: providing services to taxonomists for standard genome sequencing and annotation.</title>
        <authorList>
            <consortium name="The Broad Institute Genomics Platform"/>
            <consortium name="The Broad Institute Genome Sequencing Center for Infectious Disease"/>
            <person name="Wu L."/>
            <person name="Ma J."/>
        </authorList>
    </citation>
    <scope>NUCLEOTIDE SEQUENCE [LARGE SCALE GENOMIC DNA]</scope>
    <source>
        <strain evidence="14">KCTC 42585</strain>
    </source>
</reference>
<dbReference type="Gene3D" id="3.30.390.10">
    <property type="entry name" value="Enolase-like, N-terminal domain"/>
    <property type="match status" value="1"/>
</dbReference>
<feature type="binding site" evidence="10">
    <location>
        <position position="340"/>
    </location>
    <ligand>
        <name>(2R)-2-phosphoglycerate</name>
        <dbReference type="ChEBI" id="CHEBI:58289"/>
    </ligand>
</feature>
<dbReference type="InterPro" id="IPR020809">
    <property type="entry name" value="Enolase_CS"/>
</dbReference>
<dbReference type="SUPFAM" id="SSF54826">
    <property type="entry name" value="Enolase N-terminal domain-like"/>
    <property type="match status" value="1"/>
</dbReference>
<dbReference type="HAMAP" id="MF_00318">
    <property type="entry name" value="Enolase"/>
    <property type="match status" value="1"/>
</dbReference>
<feature type="active site" description="Proton acceptor" evidence="10">
    <location>
        <position position="340"/>
    </location>
</feature>
<keyword evidence="7 10" id="KW-0324">Glycolysis</keyword>
<dbReference type="InterPro" id="IPR020811">
    <property type="entry name" value="Enolase_N"/>
</dbReference>
<evidence type="ECO:0000259" key="11">
    <source>
        <dbReference type="SMART" id="SM01192"/>
    </source>
</evidence>
<dbReference type="Pfam" id="PF00113">
    <property type="entry name" value="Enolase_C"/>
    <property type="match status" value="1"/>
</dbReference>
<evidence type="ECO:0000259" key="12">
    <source>
        <dbReference type="SMART" id="SM01193"/>
    </source>
</evidence>
<dbReference type="CDD" id="cd03313">
    <property type="entry name" value="enolase"/>
    <property type="match status" value="1"/>
</dbReference>
<keyword evidence="8 10" id="KW-0456">Lyase</keyword>
<evidence type="ECO:0000256" key="2">
    <source>
        <dbReference type="ARBA" id="ARBA00009604"/>
    </source>
</evidence>
<dbReference type="SFLD" id="SFLDS00001">
    <property type="entry name" value="Enolase"/>
    <property type="match status" value="1"/>
</dbReference>
<feature type="domain" description="Enolase C-terminal TIM barrel" evidence="11">
    <location>
        <begin position="138"/>
        <end position="428"/>
    </location>
</feature>
<evidence type="ECO:0000313" key="14">
    <source>
        <dbReference type="Proteomes" id="UP001597468"/>
    </source>
</evidence>
<dbReference type="SUPFAM" id="SSF51604">
    <property type="entry name" value="Enolase C-terminal domain-like"/>
    <property type="match status" value="1"/>
</dbReference>
<keyword evidence="5 10" id="KW-0964">Secreted</keyword>
<comment type="catalytic activity">
    <reaction evidence="10">
        <text>(2R)-2-phosphoglycerate = phosphoenolpyruvate + H2O</text>
        <dbReference type="Rhea" id="RHEA:10164"/>
        <dbReference type="ChEBI" id="CHEBI:15377"/>
        <dbReference type="ChEBI" id="CHEBI:58289"/>
        <dbReference type="ChEBI" id="CHEBI:58702"/>
        <dbReference type="EC" id="4.2.1.11"/>
    </reaction>
</comment>
<evidence type="ECO:0000313" key="13">
    <source>
        <dbReference type="EMBL" id="MFD2518109.1"/>
    </source>
</evidence>